<comment type="caution">
    <text evidence="2">The sequence shown here is derived from an EMBL/GenBank/DDBJ whole genome shotgun (WGS) entry which is preliminary data.</text>
</comment>
<reference evidence="2" key="1">
    <citation type="submission" date="2021-03" db="EMBL/GenBank/DDBJ databases">
        <title>Revisited historic fungal species revealed as producer of novel bioactive compounds through whole genome sequencing and comparative genomics.</title>
        <authorList>
            <person name="Vignolle G.A."/>
            <person name="Hochenegger N."/>
            <person name="Mach R.L."/>
            <person name="Mach-Aigner A.R."/>
            <person name="Javad Rahimi M."/>
            <person name="Salim K.A."/>
            <person name="Chan C.M."/>
            <person name="Lim L.B.L."/>
            <person name="Cai F."/>
            <person name="Druzhinina I.S."/>
            <person name="U'Ren J.M."/>
            <person name="Derntl C."/>
        </authorList>
    </citation>
    <scope>NUCLEOTIDE SEQUENCE</scope>
    <source>
        <strain evidence="2">TUCIM 5799</strain>
    </source>
</reference>
<gene>
    <name evidence="2" type="ORF">JX265_009397</name>
</gene>
<sequence>MAPSIQDEPPQGESRAPALIAVLTLGCVFANAIFFMRMYARAVLLRAFGRDDAVMAFCIFLVVALSITMGIEVQYGLGQHQSAYTDDYYVPYMKVSDEPSSFPYAAYT</sequence>
<proteinExistence type="predicted"/>
<keyword evidence="1" id="KW-0812">Transmembrane</keyword>
<feature type="transmembrane region" description="Helical" evidence="1">
    <location>
        <begin position="18"/>
        <end position="40"/>
    </location>
</feature>
<keyword evidence="1" id="KW-0472">Membrane</keyword>
<keyword evidence="3" id="KW-1185">Reference proteome</keyword>
<keyword evidence="1" id="KW-1133">Transmembrane helix</keyword>
<feature type="transmembrane region" description="Helical" evidence="1">
    <location>
        <begin position="52"/>
        <end position="71"/>
    </location>
</feature>
<evidence type="ECO:0000313" key="2">
    <source>
        <dbReference type="EMBL" id="KAI1861894.1"/>
    </source>
</evidence>
<dbReference type="Proteomes" id="UP000829685">
    <property type="component" value="Unassembled WGS sequence"/>
</dbReference>
<name>A0A9Q0AMR8_9PEZI</name>
<evidence type="ECO:0000256" key="1">
    <source>
        <dbReference type="SAM" id="Phobius"/>
    </source>
</evidence>
<dbReference type="AlphaFoldDB" id="A0A9Q0AMR8"/>
<protein>
    <submittedName>
        <fullName evidence="2">Uncharacterized protein</fullName>
    </submittedName>
</protein>
<evidence type="ECO:0000313" key="3">
    <source>
        <dbReference type="Proteomes" id="UP000829685"/>
    </source>
</evidence>
<organism evidence="2 3">
    <name type="scientific">Neoarthrinium moseri</name>
    <dbReference type="NCBI Taxonomy" id="1658444"/>
    <lineage>
        <taxon>Eukaryota</taxon>
        <taxon>Fungi</taxon>
        <taxon>Dikarya</taxon>
        <taxon>Ascomycota</taxon>
        <taxon>Pezizomycotina</taxon>
        <taxon>Sordariomycetes</taxon>
        <taxon>Xylariomycetidae</taxon>
        <taxon>Amphisphaeriales</taxon>
        <taxon>Apiosporaceae</taxon>
        <taxon>Neoarthrinium</taxon>
    </lineage>
</organism>
<accession>A0A9Q0AMR8</accession>
<dbReference type="EMBL" id="JAFIMR010000028">
    <property type="protein sequence ID" value="KAI1861894.1"/>
    <property type="molecule type" value="Genomic_DNA"/>
</dbReference>